<dbReference type="InterPro" id="IPR000048">
    <property type="entry name" value="IQ_motif_EF-hand-BS"/>
</dbReference>
<dbReference type="InterPro" id="IPR036872">
    <property type="entry name" value="CH_dom_sf"/>
</dbReference>
<dbReference type="GO" id="GO:0000922">
    <property type="term" value="C:spindle pole"/>
    <property type="evidence" value="ECO:0007669"/>
    <property type="project" value="TreeGrafter"/>
</dbReference>
<protein>
    <submittedName>
        <fullName evidence="7">IQ calmodulin-binding motif domain-containing protein</fullName>
    </submittedName>
</protein>
<dbReference type="GO" id="GO:0007051">
    <property type="term" value="P:spindle organization"/>
    <property type="evidence" value="ECO:0007669"/>
    <property type="project" value="TreeGrafter"/>
</dbReference>
<dbReference type="AlphaFoldDB" id="A0AAD4R6Z2"/>
<feature type="domain" description="Calponin-homology (CH)" evidence="6">
    <location>
        <begin position="267"/>
        <end position="384"/>
    </location>
</feature>
<keyword evidence="5" id="KW-0175">Coiled coil</keyword>
<dbReference type="Gene3D" id="1.20.5.190">
    <property type="match status" value="3"/>
</dbReference>
<dbReference type="SMART" id="SM00015">
    <property type="entry name" value="IQ"/>
    <property type="match status" value="7"/>
</dbReference>
<dbReference type="InterPro" id="IPR051185">
    <property type="entry name" value="ASPM"/>
</dbReference>
<dbReference type="PANTHER" id="PTHR22706">
    <property type="entry name" value="ASSEMBLY FACTOR FOR SPINDLE MICROTUBULES"/>
    <property type="match status" value="1"/>
</dbReference>
<evidence type="ECO:0000256" key="5">
    <source>
        <dbReference type="SAM" id="Coils"/>
    </source>
</evidence>
<accession>A0AAD4R6Z2</accession>
<keyword evidence="8" id="KW-1185">Reference proteome</keyword>
<evidence type="ECO:0000256" key="4">
    <source>
        <dbReference type="ARBA" id="ARBA00022860"/>
    </source>
</evidence>
<dbReference type="SUPFAM" id="SSF47576">
    <property type="entry name" value="Calponin-homology domain, CH-domain"/>
    <property type="match status" value="1"/>
</dbReference>
<evidence type="ECO:0000256" key="1">
    <source>
        <dbReference type="ARBA" id="ARBA00004496"/>
    </source>
</evidence>
<dbReference type="InterPro" id="IPR001715">
    <property type="entry name" value="CH_dom"/>
</dbReference>
<dbReference type="CDD" id="cd23767">
    <property type="entry name" value="IQCD"/>
    <property type="match status" value="2"/>
</dbReference>
<reference evidence="7" key="1">
    <citation type="submission" date="2022-01" db="EMBL/GenBank/DDBJ databases">
        <title>Genome Sequence Resource for Two Populations of Ditylenchus destructor, the Migratory Endoparasitic Phytonematode.</title>
        <authorList>
            <person name="Zhang H."/>
            <person name="Lin R."/>
            <person name="Xie B."/>
        </authorList>
    </citation>
    <scope>NUCLEOTIDE SEQUENCE</scope>
    <source>
        <strain evidence="7">BazhouSP</strain>
    </source>
</reference>
<dbReference type="SUPFAM" id="SSF52540">
    <property type="entry name" value="P-loop containing nucleoside triphosphate hydrolases"/>
    <property type="match status" value="2"/>
</dbReference>
<dbReference type="Pfam" id="PF00612">
    <property type="entry name" value="IQ"/>
    <property type="match status" value="7"/>
</dbReference>
<sequence>MSVLREKQLRPQENDSRKMEGLKEWINGVLTCATDMDAGNPEEFERLLDKSKEASRKLHDLLTSFKPIQNEKAKCNKENEDNKARFDGMSPQKYYQRQSLTNSYMNRARQIFDESPVPEKIAKLVKTDKLMVKSGIAVPSHIGVQTELLRMLLSFHPVWLKLALETVIRNRTVVSFTEPKADYVFRISRFILQYVFADYAILNGNRKFVYGTAKRVLTPAGMELMHKDFLTKLCQALFMIENLVVNRVIPNLPCIREIMAGTSLLPKALAQIGFDVCYKQGFFEEYNYKVDNFLPDLSDGVILAKLTELTAIKNGHQFVDIISQLRNPGGDRIRKLHNQRVVLDKLVQLFPNKIQPDEFRPDDIVDRKSEVVVDLVWRLVGLFTEYKEVDLTTNISQTQRLGAAQLHSSSQIYRSSLTELNRLQREVERIRRRFLSLQEKENVEPSMNVRIEVDDKATLMHFNQIQETAAIKIQCLIRKFLASRNVQKLKIRREKELQEKIQRIQDQAAIKIQSLVRRYLARCEYERIRKQIQDQAATKIQSLFRGHLARCEYERIRKQVQEQAAIKIQALIRRYLARCEYERIRKQVQEQAAIKIQSRIRGYLARCECERIRKQIQDQAATKIQSLYRGHLARCEYERIRKHVQEQAAIKIQSLVRRYLARCEYERIRKQRRDSIPFMDEDDVFLSNEIREEEAVVKVEPINLRIERYLDGMLSENLSIRRLCALRLNRLAKMYPFLADSAIQRCGLEVILDSFDGMNRSEAHLLVTRPLSSLLQTLLTNSKVVQPFAEKFMEDLVKNSIKQIHNNYKDEDIVKTNANVLQALKSFTGFQETLKDAKFEWHLDQLRKHFHRLPSTDARYIALNVVLDKLIAE</sequence>
<dbReference type="InterPro" id="IPR027417">
    <property type="entry name" value="P-loop_NTPase"/>
</dbReference>
<keyword evidence="2" id="KW-0963">Cytoplasm</keyword>
<comment type="caution">
    <text evidence="7">The sequence shown here is derived from an EMBL/GenBank/DDBJ whole genome shotgun (WGS) entry which is preliminary data.</text>
</comment>
<dbReference type="Gene3D" id="1.10.418.10">
    <property type="entry name" value="Calponin-like domain"/>
    <property type="match status" value="1"/>
</dbReference>
<dbReference type="GO" id="GO:0000278">
    <property type="term" value="P:mitotic cell cycle"/>
    <property type="evidence" value="ECO:0007669"/>
    <property type="project" value="TreeGrafter"/>
</dbReference>
<dbReference type="EMBL" id="JAKKPZ010000013">
    <property type="protein sequence ID" value="KAI1714455.1"/>
    <property type="molecule type" value="Genomic_DNA"/>
</dbReference>
<evidence type="ECO:0000256" key="2">
    <source>
        <dbReference type="ARBA" id="ARBA00022490"/>
    </source>
</evidence>
<feature type="coiled-coil region" evidence="5">
    <location>
        <begin position="413"/>
        <end position="440"/>
    </location>
</feature>
<evidence type="ECO:0000256" key="3">
    <source>
        <dbReference type="ARBA" id="ARBA00022737"/>
    </source>
</evidence>
<dbReference type="PANTHER" id="PTHR22706:SF1">
    <property type="entry name" value="ASSEMBLY FACTOR FOR SPINDLE MICROTUBULES"/>
    <property type="match status" value="1"/>
</dbReference>
<dbReference type="PROSITE" id="PS50021">
    <property type="entry name" value="CH"/>
    <property type="match status" value="1"/>
</dbReference>
<keyword evidence="3" id="KW-0677">Repeat</keyword>
<organism evidence="7 8">
    <name type="scientific">Ditylenchus destructor</name>
    <dbReference type="NCBI Taxonomy" id="166010"/>
    <lineage>
        <taxon>Eukaryota</taxon>
        <taxon>Metazoa</taxon>
        <taxon>Ecdysozoa</taxon>
        <taxon>Nematoda</taxon>
        <taxon>Chromadorea</taxon>
        <taxon>Rhabditida</taxon>
        <taxon>Tylenchina</taxon>
        <taxon>Tylenchomorpha</taxon>
        <taxon>Sphaerularioidea</taxon>
        <taxon>Anguinidae</taxon>
        <taxon>Anguininae</taxon>
        <taxon>Ditylenchus</taxon>
    </lineage>
</organism>
<dbReference type="Proteomes" id="UP001201812">
    <property type="component" value="Unassembled WGS sequence"/>
</dbReference>
<dbReference type="GO" id="GO:0051295">
    <property type="term" value="P:establishment of meiotic spindle localization"/>
    <property type="evidence" value="ECO:0007669"/>
    <property type="project" value="TreeGrafter"/>
</dbReference>
<dbReference type="GO" id="GO:0005516">
    <property type="term" value="F:calmodulin binding"/>
    <property type="evidence" value="ECO:0007669"/>
    <property type="project" value="UniProtKB-KW"/>
</dbReference>
<proteinExistence type="predicted"/>
<evidence type="ECO:0000313" key="7">
    <source>
        <dbReference type="EMBL" id="KAI1714455.1"/>
    </source>
</evidence>
<keyword evidence="4" id="KW-0112">Calmodulin-binding</keyword>
<evidence type="ECO:0000313" key="8">
    <source>
        <dbReference type="Proteomes" id="UP001201812"/>
    </source>
</evidence>
<dbReference type="GO" id="GO:0005737">
    <property type="term" value="C:cytoplasm"/>
    <property type="evidence" value="ECO:0007669"/>
    <property type="project" value="UniProtKB-SubCell"/>
</dbReference>
<gene>
    <name evidence="7" type="ORF">DdX_08550</name>
</gene>
<name>A0AAD4R6Z2_9BILA</name>
<dbReference type="PROSITE" id="PS50096">
    <property type="entry name" value="IQ"/>
    <property type="match status" value="7"/>
</dbReference>
<evidence type="ECO:0000259" key="6">
    <source>
        <dbReference type="PROSITE" id="PS50021"/>
    </source>
</evidence>
<comment type="subcellular location">
    <subcellularLocation>
        <location evidence="1">Cytoplasm</location>
    </subcellularLocation>
</comment>